<evidence type="ECO:0000256" key="3">
    <source>
        <dbReference type="ARBA" id="ARBA00022448"/>
    </source>
</evidence>
<keyword evidence="8 10" id="KW-1133">Transmembrane helix</keyword>
<dbReference type="AlphaFoldDB" id="A0A2G8SXR0"/>
<evidence type="ECO:0000256" key="4">
    <source>
        <dbReference type="ARBA" id="ARBA00022475"/>
    </source>
</evidence>
<dbReference type="InterPro" id="IPR023229">
    <property type="entry name" value="T2SS_M_periplasmic_sf"/>
</dbReference>
<accession>A0A2G8SXR0</accession>
<evidence type="ECO:0000256" key="8">
    <source>
        <dbReference type="ARBA" id="ARBA00022989"/>
    </source>
</evidence>
<comment type="subcellular location">
    <subcellularLocation>
        <location evidence="1">Cell inner membrane</location>
        <topology evidence="1">Single-pass membrane protein</topology>
    </subcellularLocation>
</comment>
<evidence type="ECO:0000313" key="12">
    <source>
        <dbReference type="Proteomes" id="UP000228593"/>
    </source>
</evidence>
<reference evidence="11 12" key="1">
    <citation type="submission" date="2017-10" db="EMBL/GenBank/DDBJ databases">
        <title>Massilia psychrophilum sp. nov., a novel purple-pigmented bacterium isolated from Tianshan glacier, Xinjiang Municipality, China.</title>
        <authorList>
            <person name="Wang H."/>
        </authorList>
    </citation>
    <scope>NUCLEOTIDE SEQUENCE [LARGE SCALE GENOMIC DNA]</scope>
    <source>
        <strain evidence="11 12">JCM 30813</strain>
    </source>
</reference>
<comment type="similarity">
    <text evidence="2">Belongs to the GSP M family.</text>
</comment>
<evidence type="ECO:0000313" key="11">
    <source>
        <dbReference type="EMBL" id="PIL38580.1"/>
    </source>
</evidence>
<evidence type="ECO:0000256" key="7">
    <source>
        <dbReference type="ARBA" id="ARBA00022927"/>
    </source>
</evidence>
<keyword evidence="5" id="KW-0997">Cell inner membrane</keyword>
<dbReference type="Gene3D" id="3.30.1360.100">
    <property type="entry name" value="General secretion pathway protein M, EpsM"/>
    <property type="match status" value="1"/>
</dbReference>
<keyword evidence="4" id="KW-1003">Cell membrane</keyword>
<dbReference type="Pfam" id="PF04612">
    <property type="entry name" value="T2SSM"/>
    <property type="match status" value="1"/>
</dbReference>
<keyword evidence="12" id="KW-1185">Reference proteome</keyword>
<organism evidence="11 12">
    <name type="scientific">Massilia psychrophila</name>
    <dbReference type="NCBI Taxonomy" id="1603353"/>
    <lineage>
        <taxon>Bacteria</taxon>
        <taxon>Pseudomonadati</taxon>
        <taxon>Pseudomonadota</taxon>
        <taxon>Betaproteobacteria</taxon>
        <taxon>Burkholderiales</taxon>
        <taxon>Oxalobacteraceae</taxon>
        <taxon>Telluria group</taxon>
        <taxon>Massilia</taxon>
    </lineage>
</organism>
<evidence type="ECO:0000256" key="9">
    <source>
        <dbReference type="ARBA" id="ARBA00023136"/>
    </source>
</evidence>
<keyword evidence="3" id="KW-0813">Transport</keyword>
<dbReference type="OrthoDB" id="8776177at2"/>
<proteinExistence type="inferred from homology"/>
<dbReference type="SUPFAM" id="SSF103054">
    <property type="entry name" value="General secretion pathway protein M, EpsM"/>
    <property type="match status" value="1"/>
</dbReference>
<evidence type="ECO:0000256" key="2">
    <source>
        <dbReference type="ARBA" id="ARBA00010637"/>
    </source>
</evidence>
<dbReference type="GO" id="GO:0015627">
    <property type="term" value="C:type II protein secretion system complex"/>
    <property type="evidence" value="ECO:0007669"/>
    <property type="project" value="InterPro"/>
</dbReference>
<evidence type="ECO:0000256" key="1">
    <source>
        <dbReference type="ARBA" id="ARBA00004377"/>
    </source>
</evidence>
<dbReference type="GO" id="GO:0005886">
    <property type="term" value="C:plasma membrane"/>
    <property type="evidence" value="ECO:0007669"/>
    <property type="project" value="UniProtKB-SubCell"/>
</dbReference>
<gene>
    <name evidence="11" type="ORF">CR103_17365</name>
</gene>
<keyword evidence="6 10" id="KW-0812">Transmembrane</keyword>
<dbReference type="Proteomes" id="UP000228593">
    <property type="component" value="Unassembled WGS sequence"/>
</dbReference>
<dbReference type="GO" id="GO:0015628">
    <property type="term" value="P:protein secretion by the type II secretion system"/>
    <property type="evidence" value="ECO:0007669"/>
    <property type="project" value="InterPro"/>
</dbReference>
<sequence length="173" mass="18477">MSAASNFAQWKEKLAVAWLARTEQERKYLAIGGALAALALVYGLFIAPALAAKARLEQELPQLRTQNAQLRSMALEAGELARQPVVQVTPMTRESLTAGLATLSITPASVTITGEYARLQLTGVSFANLVTWLDAQRRENRIGVQESTVTALAVAGQVDASLTLRQDSGAGAR</sequence>
<dbReference type="EMBL" id="PDOB01000033">
    <property type="protein sequence ID" value="PIL38580.1"/>
    <property type="molecule type" value="Genomic_DNA"/>
</dbReference>
<evidence type="ECO:0000256" key="6">
    <source>
        <dbReference type="ARBA" id="ARBA00022692"/>
    </source>
</evidence>
<evidence type="ECO:0000256" key="10">
    <source>
        <dbReference type="SAM" id="Phobius"/>
    </source>
</evidence>
<evidence type="ECO:0000256" key="5">
    <source>
        <dbReference type="ARBA" id="ARBA00022519"/>
    </source>
</evidence>
<name>A0A2G8SXR0_9BURK</name>
<comment type="caution">
    <text evidence="11">The sequence shown here is derived from an EMBL/GenBank/DDBJ whole genome shotgun (WGS) entry which is preliminary data.</text>
</comment>
<keyword evidence="7" id="KW-0653">Protein transport</keyword>
<keyword evidence="9 10" id="KW-0472">Membrane</keyword>
<protein>
    <submittedName>
        <fullName evidence="11">General secretion pathway protein GspM</fullName>
    </submittedName>
</protein>
<feature type="transmembrane region" description="Helical" evidence="10">
    <location>
        <begin position="28"/>
        <end position="52"/>
    </location>
</feature>
<dbReference type="InterPro" id="IPR007690">
    <property type="entry name" value="T2SS_GspM"/>
</dbReference>
<dbReference type="RefSeq" id="WP_099917210.1">
    <property type="nucleotide sequence ID" value="NZ_BMHS01000023.1"/>
</dbReference>